<evidence type="ECO:0000313" key="2">
    <source>
        <dbReference type="EMBL" id="OJT05339.1"/>
    </source>
</evidence>
<dbReference type="OrthoDB" id="3232876at2759"/>
<feature type="region of interest" description="Disordered" evidence="1">
    <location>
        <begin position="289"/>
        <end position="438"/>
    </location>
</feature>
<feature type="compositionally biased region" description="Basic and acidic residues" evidence="1">
    <location>
        <begin position="385"/>
        <end position="396"/>
    </location>
</feature>
<protein>
    <submittedName>
        <fullName evidence="2">Uncharacterized protein</fullName>
    </submittedName>
</protein>
<evidence type="ECO:0000313" key="3">
    <source>
        <dbReference type="Proteomes" id="UP000184267"/>
    </source>
</evidence>
<gene>
    <name evidence="2" type="ORF">TRAPUB_3780</name>
</gene>
<accession>A0A1M2VCL3</accession>
<proteinExistence type="predicted"/>
<comment type="caution">
    <text evidence="2">The sequence shown here is derived from an EMBL/GenBank/DDBJ whole genome shotgun (WGS) entry which is preliminary data.</text>
</comment>
<feature type="compositionally biased region" description="Low complexity" evidence="1">
    <location>
        <begin position="327"/>
        <end position="340"/>
    </location>
</feature>
<dbReference type="AlphaFoldDB" id="A0A1M2VCL3"/>
<evidence type="ECO:0000256" key="1">
    <source>
        <dbReference type="SAM" id="MobiDB-lite"/>
    </source>
</evidence>
<sequence>MLVESQSNDSPNTLAPIVSEVSCLCAKPPKSSSFLCLKHHQYSPPPASQHPLARDGLDQSSHVALLATCGITVRDFAYETTLPPVTTVPRFSVQTQPRLRTLKRTRDMLRGNTDGEESDVEDPSIPRTWYIDSNGAGVSRSSRFRKRAQALGRTLTEPADEDPAPSQGLNTREGGFALPLAPRAVSPAGPSQGAQCPTTPHRPRRQAQTTSLSPLAITNNVSPSQVSQQGESQETEPWIDTPLVTPNGSLQWPLPAVQNTSAIPASQLESILPQLPDEDDVTMSQLGFSPARSQHPAVFGSSPAGTPSRRRQNQQLPPPAEFNCFAPSSSKSPPASVTPPRSSPVLQDASPGSPRYHLRQRPPVAAAANTKKPATARGRALSRTRASDQRPARKTENAVPPVRKKQKPSPPADAPPPPGRTRYDRRKNGEVPVSEGVR</sequence>
<dbReference type="OMA" id="SIPRTWY"/>
<dbReference type="EMBL" id="MNAD01001463">
    <property type="protein sequence ID" value="OJT05339.1"/>
    <property type="molecule type" value="Genomic_DNA"/>
</dbReference>
<reference evidence="2 3" key="1">
    <citation type="submission" date="2016-10" db="EMBL/GenBank/DDBJ databases">
        <title>Genome sequence of the basidiomycete white-rot fungus Trametes pubescens.</title>
        <authorList>
            <person name="Makela M.R."/>
            <person name="Granchi Z."/>
            <person name="Peng M."/>
            <person name="De Vries R.P."/>
            <person name="Grigoriev I."/>
            <person name="Riley R."/>
            <person name="Hilden K."/>
        </authorList>
    </citation>
    <scope>NUCLEOTIDE SEQUENCE [LARGE SCALE GENOMIC DNA]</scope>
    <source>
        <strain evidence="2 3">FBCC735</strain>
    </source>
</reference>
<dbReference type="Proteomes" id="UP000184267">
    <property type="component" value="Unassembled WGS sequence"/>
</dbReference>
<feature type="compositionally biased region" description="Low complexity" evidence="1">
    <location>
        <begin position="362"/>
        <end position="376"/>
    </location>
</feature>
<feature type="compositionally biased region" description="Polar residues" evidence="1">
    <location>
        <begin position="206"/>
        <end position="232"/>
    </location>
</feature>
<feature type="compositionally biased region" description="Pro residues" evidence="1">
    <location>
        <begin position="408"/>
        <end position="419"/>
    </location>
</feature>
<name>A0A1M2VCL3_TRAPU</name>
<keyword evidence="3" id="KW-1185">Reference proteome</keyword>
<organism evidence="2 3">
    <name type="scientific">Trametes pubescens</name>
    <name type="common">White-rot fungus</name>
    <dbReference type="NCBI Taxonomy" id="154538"/>
    <lineage>
        <taxon>Eukaryota</taxon>
        <taxon>Fungi</taxon>
        <taxon>Dikarya</taxon>
        <taxon>Basidiomycota</taxon>
        <taxon>Agaricomycotina</taxon>
        <taxon>Agaricomycetes</taxon>
        <taxon>Polyporales</taxon>
        <taxon>Polyporaceae</taxon>
        <taxon>Trametes</taxon>
    </lineage>
</organism>
<feature type="region of interest" description="Disordered" evidence="1">
    <location>
        <begin position="107"/>
        <end position="252"/>
    </location>
</feature>